<dbReference type="AlphaFoldDB" id="A0A7G9YXH1"/>
<feature type="domain" description="DUF6884" evidence="1">
    <location>
        <begin position="10"/>
        <end position="141"/>
    </location>
</feature>
<sequence>MHNFGKTLIIVPCGKKKIWDKNPSAGRTPARYAYTSNYFKLCAQYAEKFSSKWLIFSGKYGLIEPNFMVDGSYDIRVKATERFGNKIKGQLKPFIPVGFSSFVSLCGKDYSQILKDVIDLFGLKLYTPLEGLRIGMKQKRIKECLEINTPL</sequence>
<name>A0A7G9YXH1_9EURY</name>
<proteinExistence type="predicted"/>
<accession>A0A7G9YXH1</accession>
<protein>
    <recommendedName>
        <fullName evidence="1">DUF6884 domain-containing protein</fullName>
    </recommendedName>
</protein>
<dbReference type="EMBL" id="MT631519">
    <property type="protein sequence ID" value="QNO52705.1"/>
    <property type="molecule type" value="Genomic_DNA"/>
</dbReference>
<gene>
    <name evidence="2" type="ORF">JLLPAJDC_00015</name>
</gene>
<dbReference type="Pfam" id="PF21818">
    <property type="entry name" value="DUF6884"/>
    <property type="match status" value="1"/>
</dbReference>
<evidence type="ECO:0000313" key="2">
    <source>
        <dbReference type="EMBL" id="QNO52705.1"/>
    </source>
</evidence>
<dbReference type="InterPro" id="IPR049251">
    <property type="entry name" value="DUF6884"/>
</dbReference>
<organism evidence="2">
    <name type="scientific">Candidatus Methanophagaceae archaeon ANME-1 ERB6</name>
    <dbReference type="NCBI Taxonomy" id="2759912"/>
    <lineage>
        <taxon>Archaea</taxon>
        <taxon>Methanobacteriati</taxon>
        <taxon>Methanobacteriota</taxon>
        <taxon>Stenosarchaea group</taxon>
        <taxon>Methanomicrobia</taxon>
        <taxon>Candidatus Methanophagales</taxon>
        <taxon>Candidatus Methanophagaceae</taxon>
    </lineage>
</organism>
<evidence type="ECO:0000259" key="1">
    <source>
        <dbReference type="Pfam" id="PF21818"/>
    </source>
</evidence>
<reference evidence="2" key="1">
    <citation type="submission" date="2020-06" db="EMBL/GenBank/DDBJ databases">
        <title>Unique genomic features of the anaerobic methanotrophic archaea.</title>
        <authorList>
            <person name="Chadwick G.L."/>
            <person name="Skennerton C.T."/>
            <person name="Laso-Perez R."/>
            <person name="Leu A.O."/>
            <person name="Speth D.R."/>
            <person name="Yu H."/>
            <person name="Morgan-Lang C."/>
            <person name="Hatzenpichler R."/>
            <person name="Goudeau D."/>
            <person name="Malmstrom R."/>
            <person name="Brazelton W.J."/>
            <person name="Woyke T."/>
            <person name="Hallam S.J."/>
            <person name="Tyson G.W."/>
            <person name="Wegener G."/>
            <person name="Boetius A."/>
            <person name="Orphan V."/>
        </authorList>
    </citation>
    <scope>NUCLEOTIDE SEQUENCE</scope>
</reference>